<organism evidence="1 2">
    <name type="scientific">Arachis hypogaea</name>
    <name type="common">Peanut</name>
    <dbReference type="NCBI Taxonomy" id="3818"/>
    <lineage>
        <taxon>Eukaryota</taxon>
        <taxon>Viridiplantae</taxon>
        <taxon>Streptophyta</taxon>
        <taxon>Embryophyta</taxon>
        <taxon>Tracheophyta</taxon>
        <taxon>Spermatophyta</taxon>
        <taxon>Magnoliopsida</taxon>
        <taxon>eudicotyledons</taxon>
        <taxon>Gunneridae</taxon>
        <taxon>Pentapetalae</taxon>
        <taxon>rosids</taxon>
        <taxon>fabids</taxon>
        <taxon>Fabales</taxon>
        <taxon>Fabaceae</taxon>
        <taxon>Papilionoideae</taxon>
        <taxon>50 kb inversion clade</taxon>
        <taxon>dalbergioids sensu lato</taxon>
        <taxon>Dalbergieae</taxon>
        <taxon>Pterocarpus clade</taxon>
        <taxon>Arachis</taxon>
    </lineage>
</organism>
<dbReference type="PANTHER" id="PTHR47074:SF11">
    <property type="entry name" value="REVERSE TRANSCRIPTASE-LIKE PROTEIN"/>
    <property type="match status" value="1"/>
</dbReference>
<comment type="caution">
    <text evidence="1">The sequence shown here is derived from an EMBL/GenBank/DDBJ whole genome shotgun (WGS) entry which is preliminary data.</text>
</comment>
<dbReference type="STRING" id="3818.A0A445BE70"/>
<keyword evidence="2" id="KW-1185">Reference proteome</keyword>
<name>A0A445BE70_ARAHY</name>
<gene>
    <name evidence="1" type="ORF">Ahy_A09g041891</name>
</gene>
<sequence length="142" mass="16532">MCRKIRGQAKEAAEDMIGRIGMLSWEIWKTRNQTIFQNTNSNPNTTIIRIKILESEIREAMQKKEQLRQIQNRSMSRRSITWRPPPGDWLKANVDVAYNRSTTEGATAVVIRDNSRRLLTGESMRIRVHSRLAAEAEAMRRH</sequence>
<dbReference type="EMBL" id="SDMP01000009">
    <property type="protein sequence ID" value="RYR36949.1"/>
    <property type="molecule type" value="Genomic_DNA"/>
</dbReference>
<protein>
    <recommendedName>
        <fullName evidence="3">RNase H type-1 domain-containing protein</fullName>
    </recommendedName>
</protein>
<dbReference type="PANTHER" id="PTHR47074">
    <property type="entry name" value="BNAC02G40300D PROTEIN"/>
    <property type="match status" value="1"/>
</dbReference>
<dbReference type="InterPro" id="IPR052929">
    <property type="entry name" value="RNase_H-like_EbsB-rel"/>
</dbReference>
<proteinExistence type="predicted"/>
<evidence type="ECO:0000313" key="2">
    <source>
        <dbReference type="Proteomes" id="UP000289738"/>
    </source>
</evidence>
<reference evidence="1 2" key="1">
    <citation type="submission" date="2019-01" db="EMBL/GenBank/DDBJ databases">
        <title>Sequencing of cultivated peanut Arachis hypogaea provides insights into genome evolution and oil improvement.</title>
        <authorList>
            <person name="Chen X."/>
        </authorList>
    </citation>
    <scope>NUCLEOTIDE SEQUENCE [LARGE SCALE GENOMIC DNA]</scope>
    <source>
        <strain evidence="2">cv. Fuhuasheng</strain>
        <tissue evidence="1">Leaves</tissue>
    </source>
</reference>
<evidence type="ECO:0000313" key="1">
    <source>
        <dbReference type="EMBL" id="RYR36949.1"/>
    </source>
</evidence>
<dbReference type="Proteomes" id="UP000289738">
    <property type="component" value="Chromosome A09"/>
</dbReference>
<evidence type="ECO:0008006" key="3">
    <source>
        <dbReference type="Google" id="ProtNLM"/>
    </source>
</evidence>
<accession>A0A445BE70</accession>
<dbReference type="AlphaFoldDB" id="A0A445BE70"/>